<feature type="compositionally biased region" description="Low complexity" evidence="1">
    <location>
        <begin position="85"/>
        <end position="94"/>
    </location>
</feature>
<keyword evidence="3" id="KW-1185">Reference proteome</keyword>
<evidence type="ECO:0000256" key="1">
    <source>
        <dbReference type="SAM" id="MobiDB-lite"/>
    </source>
</evidence>
<dbReference type="EMBL" id="JAWWNJ010000136">
    <property type="protein sequence ID" value="KAK6984561.1"/>
    <property type="molecule type" value="Genomic_DNA"/>
</dbReference>
<feature type="region of interest" description="Disordered" evidence="1">
    <location>
        <begin position="38"/>
        <end position="105"/>
    </location>
</feature>
<dbReference type="Proteomes" id="UP001362999">
    <property type="component" value="Unassembled WGS sequence"/>
</dbReference>
<reference evidence="2 3" key="1">
    <citation type="journal article" date="2024" name="J Genomics">
        <title>Draft genome sequencing and assembly of Favolaschia claudopus CIRM-BRFM 2984 isolated from oak limbs.</title>
        <authorList>
            <person name="Navarro D."/>
            <person name="Drula E."/>
            <person name="Chaduli D."/>
            <person name="Cazenave R."/>
            <person name="Ahrendt S."/>
            <person name="Wang J."/>
            <person name="Lipzen A."/>
            <person name="Daum C."/>
            <person name="Barry K."/>
            <person name="Grigoriev I.V."/>
            <person name="Favel A."/>
            <person name="Rosso M.N."/>
            <person name="Martin F."/>
        </authorList>
    </citation>
    <scope>NUCLEOTIDE SEQUENCE [LARGE SCALE GENOMIC DNA]</scope>
    <source>
        <strain evidence="2 3">CIRM-BRFM 2984</strain>
    </source>
</reference>
<protein>
    <submittedName>
        <fullName evidence="2">Uncharacterized protein</fullName>
    </submittedName>
</protein>
<sequence length="368" mass="40015">MSRSRRGFEGYGSDRAENHIIEGFCVHYSTEETFARETLDENSPAYRSPPTVKTLKSSSRLPRSTLKLRTLNSRRMETGHSLLESPPTTSQSPQHSRVAPSHASQSQLKNFQFINTSDTNKSPAPPLNNSPRDFPGTITALASQLAPYRRHLQLALPPAELIRIPCTLPTNLGLASSTEMKERSIAYLVDCVSTIPESATSPTPPLPRPSNSPASSSTSVAAVSTTKHRPLLLLRVHHRRGHNQKLRIPPAAKRNGTRQPVPPSPPWHPRVPPPTHLSKSPQTHLCAFAFVNPSDADIIGSALHSAAQTMNTKKKSLAAEANALSAHLGPFSQPMGARSDTSDSSAERVCGALTHRLQPQPRVLSDTN</sequence>
<comment type="caution">
    <text evidence="2">The sequence shown here is derived from an EMBL/GenBank/DDBJ whole genome shotgun (WGS) entry which is preliminary data.</text>
</comment>
<dbReference type="AlphaFoldDB" id="A0AAV9ZK33"/>
<organism evidence="2 3">
    <name type="scientific">Favolaschia claudopus</name>
    <dbReference type="NCBI Taxonomy" id="2862362"/>
    <lineage>
        <taxon>Eukaryota</taxon>
        <taxon>Fungi</taxon>
        <taxon>Dikarya</taxon>
        <taxon>Basidiomycota</taxon>
        <taxon>Agaricomycotina</taxon>
        <taxon>Agaricomycetes</taxon>
        <taxon>Agaricomycetidae</taxon>
        <taxon>Agaricales</taxon>
        <taxon>Marasmiineae</taxon>
        <taxon>Mycenaceae</taxon>
        <taxon>Favolaschia</taxon>
    </lineage>
</organism>
<feature type="region of interest" description="Disordered" evidence="1">
    <location>
        <begin position="328"/>
        <end position="348"/>
    </location>
</feature>
<evidence type="ECO:0000313" key="3">
    <source>
        <dbReference type="Proteomes" id="UP001362999"/>
    </source>
</evidence>
<name>A0AAV9ZK33_9AGAR</name>
<feature type="region of interest" description="Disordered" evidence="1">
    <location>
        <begin position="197"/>
        <end position="225"/>
    </location>
</feature>
<evidence type="ECO:0000313" key="2">
    <source>
        <dbReference type="EMBL" id="KAK6984561.1"/>
    </source>
</evidence>
<proteinExistence type="predicted"/>
<gene>
    <name evidence="2" type="ORF">R3P38DRAFT_3231510</name>
</gene>
<feature type="compositionally biased region" description="Pro residues" evidence="1">
    <location>
        <begin position="260"/>
        <end position="275"/>
    </location>
</feature>
<feature type="compositionally biased region" description="Low complexity" evidence="1">
    <location>
        <begin position="211"/>
        <end position="225"/>
    </location>
</feature>
<accession>A0AAV9ZK33</accession>
<feature type="region of interest" description="Disordered" evidence="1">
    <location>
        <begin position="238"/>
        <end position="280"/>
    </location>
</feature>